<sequence>RPLRAAPGEAGDAAVLPSLPREGQEEVLGRLEFVLTSLLALRGEVEELRRSLQGLAGQIVGEVRSHLEENQKVARRRRFTFARERSDSTGSSSVYFTATSGATFTDAESEGGYTTANAESDYERDSERESDDDGEDEVSCETVKMGRKDSLDLEVASGPAPEALEAGGSPGPEDVLALLQQADKLRQGSEQGKREGLQLLLNNKLAHGSQQDFLWRLARAYSDMCELAEEAGKEAAEAALEKGNENAECHQWYAVLCGQLAEHEGIQRRIQSGFSFKEHVDKAIALKPENPMAYFLLGRWCYQVSHLSWLEKKTATALCESPLGATVEDALQSFLKVFTVVSSQCYRELGKNPEAKRWMKLALELPNVTKEDSAFQKDLEELEVILGE</sequence>
<dbReference type="EMBL" id="RWIC01001122">
    <property type="protein sequence ID" value="TKC37535.1"/>
    <property type="molecule type" value="Genomic_DNA"/>
</dbReference>
<evidence type="ECO:0000256" key="2">
    <source>
        <dbReference type="ARBA" id="ARBA00004572"/>
    </source>
</evidence>
<keyword evidence="13" id="KW-0539">Nucleus</keyword>
<evidence type="ECO:0000256" key="8">
    <source>
        <dbReference type="ARBA" id="ARBA00022989"/>
    </source>
</evidence>
<dbReference type="Proteomes" id="UP000308365">
    <property type="component" value="Unassembled WGS sequence"/>
</dbReference>
<gene>
    <name evidence="21" type="ORF">EI555_014465</name>
</gene>
<feature type="compositionally biased region" description="Acidic residues" evidence="20">
    <location>
        <begin position="128"/>
        <end position="139"/>
    </location>
</feature>
<evidence type="ECO:0000256" key="6">
    <source>
        <dbReference type="ARBA" id="ARBA00022701"/>
    </source>
</evidence>
<comment type="subunit">
    <text evidence="19">Interacts with PTPN2. Interacts with microtubules. Interacts with VAPB. Interacts (via FFAT motif) with MOSPD2 (via MSP domain). Interacts (via phosphorylated FFAT motif) with MOSPD2, VAPA and VAPB.</text>
</comment>
<reference evidence="22" key="1">
    <citation type="journal article" date="2019" name="IScience">
        <title>Narwhal Genome Reveals Long-Term Low Genetic Diversity despite Current Large Abundance Size.</title>
        <authorList>
            <person name="Westbury M.V."/>
            <person name="Petersen B."/>
            <person name="Garde E."/>
            <person name="Heide-Jorgensen M.P."/>
            <person name="Lorenzen E.D."/>
        </authorList>
    </citation>
    <scope>NUCLEOTIDE SEQUENCE [LARGE SCALE GENOMIC DNA]</scope>
</reference>
<feature type="non-terminal residue" evidence="21">
    <location>
        <position position="1"/>
    </location>
</feature>
<evidence type="ECO:0000256" key="3">
    <source>
        <dbReference type="ARBA" id="ARBA00004647"/>
    </source>
</evidence>
<comment type="function">
    <text evidence="18">Involved in cellular calcium homeostasis regulation. May participate in differentiation and apoptosis of keratinocytes. Overexpression induces apoptosis.</text>
</comment>
<keyword evidence="8" id="KW-1133">Transmembrane helix</keyword>
<keyword evidence="6" id="KW-0493">Microtubule</keyword>
<evidence type="ECO:0000256" key="11">
    <source>
        <dbReference type="ARBA" id="ARBA00023136"/>
    </source>
</evidence>
<keyword evidence="7" id="KW-1000">Mitochondrion outer membrane</keyword>
<evidence type="ECO:0000256" key="19">
    <source>
        <dbReference type="ARBA" id="ARBA00046468"/>
    </source>
</evidence>
<dbReference type="PANTHER" id="PTHR16056">
    <property type="entry name" value="REGULATOR OF MICROTUBULE DYNAMICS PROTEIN"/>
    <property type="match status" value="1"/>
</dbReference>
<dbReference type="GO" id="GO:0008017">
    <property type="term" value="F:microtubule binding"/>
    <property type="evidence" value="ECO:0007669"/>
    <property type="project" value="TreeGrafter"/>
</dbReference>
<keyword evidence="4" id="KW-0963">Cytoplasm</keyword>
<dbReference type="Gene3D" id="1.25.40.10">
    <property type="entry name" value="Tetratricopeptide repeat domain"/>
    <property type="match status" value="1"/>
</dbReference>
<evidence type="ECO:0000256" key="10">
    <source>
        <dbReference type="ARBA" id="ARBA00023128"/>
    </source>
</evidence>
<organism evidence="21 22">
    <name type="scientific">Monodon monoceros</name>
    <name type="common">Narwhal</name>
    <name type="synonym">Ceratodon monodon</name>
    <dbReference type="NCBI Taxonomy" id="40151"/>
    <lineage>
        <taxon>Eukaryota</taxon>
        <taxon>Metazoa</taxon>
        <taxon>Chordata</taxon>
        <taxon>Craniata</taxon>
        <taxon>Vertebrata</taxon>
        <taxon>Euteleostomi</taxon>
        <taxon>Mammalia</taxon>
        <taxon>Eutheria</taxon>
        <taxon>Laurasiatheria</taxon>
        <taxon>Artiodactyla</taxon>
        <taxon>Whippomorpha</taxon>
        <taxon>Cetacea</taxon>
        <taxon>Odontoceti</taxon>
        <taxon>Monodontidae</taxon>
        <taxon>Monodon</taxon>
    </lineage>
</organism>
<evidence type="ECO:0000256" key="20">
    <source>
        <dbReference type="SAM" id="MobiDB-lite"/>
    </source>
</evidence>
<name>A0A4U1EM81_MONMO</name>
<comment type="subcellular location">
    <subcellularLocation>
        <location evidence="3">Cytoplasm</location>
        <location evidence="3">Cytoskeleton</location>
        <location evidence="3">Spindle pole</location>
    </subcellularLocation>
    <subcellularLocation>
        <location evidence="2">Mitochondrion outer membrane</location>
        <topology evidence="2">Single-pass membrane protein</topology>
    </subcellularLocation>
    <subcellularLocation>
        <location evidence="1">Nucleus</location>
    </subcellularLocation>
</comment>
<feature type="region of interest" description="Disordered" evidence="20">
    <location>
        <begin position="105"/>
        <end position="151"/>
    </location>
</feature>
<comment type="caution">
    <text evidence="21">The sequence shown here is derived from an EMBL/GenBank/DDBJ whole genome shotgun (WGS) entry which is preliminary data.</text>
</comment>
<dbReference type="InterPro" id="IPR049039">
    <property type="entry name" value="RMD1-3_a_helical_rpt"/>
</dbReference>
<evidence type="ECO:0000256" key="17">
    <source>
        <dbReference type="ARBA" id="ARBA00041960"/>
    </source>
</evidence>
<dbReference type="Pfam" id="PF21033">
    <property type="entry name" value="RMD1-3"/>
    <property type="match status" value="1"/>
</dbReference>
<keyword evidence="11" id="KW-0472">Membrane</keyword>
<evidence type="ECO:0000313" key="22">
    <source>
        <dbReference type="Proteomes" id="UP000308365"/>
    </source>
</evidence>
<evidence type="ECO:0000256" key="5">
    <source>
        <dbReference type="ARBA" id="ARBA00022692"/>
    </source>
</evidence>
<keyword evidence="9" id="KW-0175">Coiled coil</keyword>
<evidence type="ECO:0000256" key="16">
    <source>
        <dbReference type="ARBA" id="ARBA00041608"/>
    </source>
</evidence>
<dbReference type="GO" id="GO:0005634">
    <property type="term" value="C:nucleus"/>
    <property type="evidence" value="ECO:0007669"/>
    <property type="project" value="UniProtKB-SubCell"/>
</dbReference>
<dbReference type="InterPro" id="IPR011990">
    <property type="entry name" value="TPR-like_helical_dom_sf"/>
</dbReference>
<evidence type="ECO:0000313" key="21">
    <source>
        <dbReference type="EMBL" id="TKC37535.1"/>
    </source>
</evidence>
<evidence type="ECO:0000256" key="15">
    <source>
        <dbReference type="ARBA" id="ARBA00039962"/>
    </source>
</evidence>
<dbReference type="GO" id="GO:0005876">
    <property type="term" value="C:spindle microtubule"/>
    <property type="evidence" value="ECO:0007669"/>
    <property type="project" value="TreeGrafter"/>
</dbReference>
<dbReference type="AlphaFoldDB" id="A0A4U1EM81"/>
<dbReference type="SUPFAM" id="SSF48452">
    <property type="entry name" value="TPR-like"/>
    <property type="match status" value="1"/>
</dbReference>
<evidence type="ECO:0000256" key="13">
    <source>
        <dbReference type="ARBA" id="ARBA00023242"/>
    </source>
</evidence>
<keyword evidence="10" id="KW-0496">Mitochondrion</keyword>
<dbReference type="PANTHER" id="PTHR16056:SF18">
    <property type="entry name" value="REGULATOR OF MICROTUBULE DYNAMICS PROTEIN 3"/>
    <property type="match status" value="1"/>
</dbReference>
<evidence type="ECO:0000256" key="14">
    <source>
        <dbReference type="ARBA" id="ARBA00038360"/>
    </source>
</evidence>
<evidence type="ECO:0000256" key="7">
    <source>
        <dbReference type="ARBA" id="ARBA00022787"/>
    </source>
</evidence>
<evidence type="ECO:0000256" key="12">
    <source>
        <dbReference type="ARBA" id="ARBA00023212"/>
    </source>
</evidence>
<protein>
    <recommendedName>
        <fullName evidence="15">Regulator of microtubule dynamics protein 3</fullName>
    </recommendedName>
    <alternativeName>
        <fullName evidence="16">Protein FAM82A2</fullName>
    </alternativeName>
    <alternativeName>
        <fullName evidence="17">Protein FAM82C</fullName>
    </alternativeName>
</protein>
<proteinExistence type="inferred from homology"/>
<evidence type="ECO:0000256" key="4">
    <source>
        <dbReference type="ARBA" id="ARBA00022490"/>
    </source>
</evidence>
<dbReference type="GO" id="GO:0005741">
    <property type="term" value="C:mitochondrial outer membrane"/>
    <property type="evidence" value="ECO:0007669"/>
    <property type="project" value="UniProtKB-SubCell"/>
</dbReference>
<evidence type="ECO:0000256" key="18">
    <source>
        <dbReference type="ARBA" id="ARBA00045208"/>
    </source>
</evidence>
<comment type="similarity">
    <text evidence="14">Belongs to the RMDN family.</text>
</comment>
<evidence type="ECO:0000256" key="9">
    <source>
        <dbReference type="ARBA" id="ARBA00023054"/>
    </source>
</evidence>
<accession>A0A4U1EM81</accession>
<evidence type="ECO:0000256" key="1">
    <source>
        <dbReference type="ARBA" id="ARBA00004123"/>
    </source>
</evidence>
<keyword evidence="5" id="KW-0812">Transmembrane</keyword>
<keyword evidence="12" id="KW-0206">Cytoskeleton</keyword>
<dbReference type="GO" id="GO:0097431">
    <property type="term" value="C:mitotic spindle pole"/>
    <property type="evidence" value="ECO:0007669"/>
    <property type="project" value="TreeGrafter"/>
</dbReference>